<dbReference type="GO" id="GO:0016787">
    <property type="term" value="F:hydrolase activity"/>
    <property type="evidence" value="ECO:0007669"/>
    <property type="project" value="InterPro"/>
</dbReference>
<evidence type="ECO:0000313" key="2">
    <source>
        <dbReference type="EMBL" id="CAB4808832.1"/>
    </source>
</evidence>
<gene>
    <name evidence="2" type="ORF">UFOPK3046_01012</name>
</gene>
<dbReference type="InterPro" id="IPR039476">
    <property type="entry name" value="P2CMN_synthase_LarB"/>
</dbReference>
<dbReference type="SUPFAM" id="SSF52255">
    <property type="entry name" value="N5-CAIR mutase (phosphoribosylaminoimidazole carboxylase, PurE)"/>
    <property type="match status" value="1"/>
</dbReference>
<dbReference type="InterPro" id="IPR000031">
    <property type="entry name" value="PurE_dom"/>
</dbReference>
<reference evidence="2" key="1">
    <citation type="submission" date="2020-05" db="EMBL/GenBank/DDBJ databases">
        <authorList>
            <person name="Chiriac C."/>
            <person name="Salcher M."/>
            <person name="Ghai R."/>
            <person name="Kavagutti S V."/>
        </authorList>
    </citation>
    <scope>NUCLEOTIDE SEQUENCE</scope>
</reference>
<dbReference type="Pfam" id="PF00731">
    <property type="entry name" value="AIRC"/>
    <property type="match status" value="1"/>
</dbReference>
<dbReference type="PANTHER" id="PTHR43064">
    <property type="entry name" value="PHOSPHORIBOSYLAMINOIMIDAZOLE CARBOXYLASE-RELATED"/>
    <property type="match status" value="1"/>
</dbReference>
<dbReference type="PANTHER" id="PTHR43064:SF1">
    <property type="entry name" value="SLL1489 PROTEIN"/>
    <property type="match status" value="1"/>
</dbReference>
<dbReference type="EMBL" id="CAFAAQ010000081">
    <property type="protein sequence ID" value="CAB4808832.1"/>
    <property type="molecule type" value="Genomic_DNA"/>
</dbReference>
<accession>A0A6J6YHF6</accession>
<name>A0A6J6YHF6_9ZZZZ</name>
<feature type="domain" description="PurE" evidence="1">
    <location>
        <begin position="96"/>
        <end position="228"/>
    </location>
</feature>
<dbReference type="GO" id="GO:0006189">
    <property type="term" value="P:'de novo' IMP biosynthetic process"/>
    <property type="evidence" value="ECO:0007669"/>
    <property type="project" value="InterPro"/>
</dbReference>
<dbReference type="SMART" id="SM01001">
    <property type="entry name" value="AIRC"/>
    <property type="match status" value="1"/>
</dbReference>
<organism evidence="2">
    <name type="scientific">freshwater metagenome</name>
    <dbReference type="NCBI Taxonomy" id="449393"/>
    <lineage>
        <taxon>unclassified sequences</taxon>
        <taxon>metagenomes</taxon>
        <taxon>ecological metagenomes</taxon>
    </lineage>
</organism>
<dbReference type="Gene3D" id="3.40.50.1970">
    <property type="match status" value="1"/>
</dbReference>
<dbReference type="AlphaFoldDB" id="A0A6J6YHF6"/>
<sequence>MSSTGQREPSKVEDLGHSKIDVDRMRRLGIPEAVFAAGKTVDQCVEIVSRLLEQTNHPVVVTRSTAEQRSALRRLAPQSMQSNTLSWQHSSAMAVNPVVIVSGGTSDESVVDEAQVTLHALGAPTKVVQDVGVAGLHRLLDSLDGISEASVVIVVAGMEGSLSTVLTGLVPNPIIAVPTSVGYGSSLEGVTAMLSAMASCAPGMSVVGIDNGYGAACAAMRILNLSSECTPPTLSKQKPGTE</sequence>
<evidence type="ECO:0000259" key="1">
    <source>
        <dbReference type="SMART" id="SM01001"/>
    </source>
</evidence>
<dbReference type="NCBIfam" id="NF033503">
    <property type="entry name" value="LarB"/>
    <property type="match status" value="1"/>
</dbReference>
<protein>
    <submittedName>
        <fullName evidence="2">Unannotated protein</fullName>
    </submittedName>
</protein>
<proteinExistence type="predicted"/>